<dbReference type="GO" id="GO:0030244">
    <property type="term" value="P:cellulose biosynthetic process"/>
    <property type="evidence" value="ECO:0007669"/>
    <property type="project" value="InterPro"/>
</dbReference>
<proteinExistence type="predicted"/>
<evidence type="ECO:0000313" key="13">
    <source>
        <dbReference type="RefSeq" id="XP_022136378.1"/>
    </source>
</evidence>
<name>A0A6J1C7F4_MOMCH</name>
<dbReference type="FunFam" id="3.90.550.10:FF:000135">
    <property type="entry name" value="Cellulose synthase-like protein G3"/>
    <property type="match status" value="1"/>
</dbReference>
<gene>
    <name evidence="13" type="primary">LOC111008102</name>
</gene>
<evidence type="ECO:0000256" key="7">
    <source>
        <dbReference type="ARBA" id="ARBA00023316"/>
    </source>
</evidence>
<dbReference type="KEGG" id="mcha:111008102"/>
<dbReference type="SUPFAM" id="SSF53448">
    <property type="entry name" value="Nucleotide-diphospho-sugar transferases"/>
    <property type="match status" value="1"/>
</dbReference>
<dbReference type="OrthoDB" id="72851at2759"/>
<evidence type="ECO:0000256" key="8">
    <source>
        <dbReference type="PIRSR" id="PIRSR605150-1"/>
    </source>
</evidence>
<accession>A0A6J1C7F4</accession>
<feature type="binding site" evidence="9">
    <location>
        <position position="121"/>
    </location>
    <ligand>
        <name>UDP-alpha-D-glucose</name>
        <dbReference type="ChEBI" id="CHEBI:58885"/>
    </ligand>
</feature>
<keyword evidence="6 11" id="KW-0472">Membrane</keyword>
<feature type="transmembrane region" description="Helical" evidence="11">
    <location>
        <begin position="581"/>
        <end position="602"/>
    </location>
</feature>
<dbReference type="GO" id="GO:0016760">
    <property type="term" value="F:cellulose synthase (UDP-forming) activity"/>
    <property type="evidence" value="ECO:0007669"/>
    <property type="project" value="InterPro"/>
</dbReference>
<feature type="binding site" evidence="9">
    <location>
        <position position="120"/>
    </location>
    <ligand>
        <name>UDP-alpha-D-glucose</name>
        <dbReference type="ChEBI" id="CHEBI:58885"/>
    </ligand>
</feature>
<comment type="subcellular location">
    <subcellularLocation>
        <location evidence="1">Endomembrane system</location>
        <topology evidence="1">Multi-pass membrane protein</topology>
    </subcellularLocation>
</comment>
<organism evidence="12 13">
    <name type="scientific">Momordica charantia</name>
    <name type="common">Bitter gourd</name>
    <name type="synonym">Balsam pear</name>
    <dbReference type="NCBI Taxonomy" id="3673"/>
    <lineage>
        <taxon>Eukaryota</taxon>
        <taxon>Viridiplantae</taxon>
        <taxon>Streptophyta</taxon>
        <taxon>Embryophyta</taxon>
        <taxon>Tracheophyta</taxon>
        <taxon>Spermatophyta</taxon>
        <taxon>Magnoliopsida</taxon>
        <taxon>eudicotyledons</taxon>
        <taxon>Gunneridae</taxon>
        <taxon>Pentapetalae</taxon>
        <taxon>rosids</taxon>
        <taxon>fabids</taxon>
        <taxon>Cucurbitales</taxon>
        <taxon>Cucurbitaceae</taxon>
        <taxon>Momordiceae</taxon>
        <taxon>Momordica</taxon>
    </lineage>
</organism>
<dbReference type="InterPro" id="IPR029044">
    <property type="entry name" value="Nucleotide-diphossugar_trans"/>
</dbReference>
<evidence type="ECO:0000256" key="9">
    <source>
        <dbReference type="PIRSR" id="PIRSR605150-2"/>
    </source>
</evidence>
<evidence type="ECO:0000256" key="10">
    <source>
        <dbReference type="PIRSR" id="PIRSR605150-3"/>
    </source>
</evidence>
<evidence type="ECO:0000256" key="3">
    <source>
        <dbReference type="ARBA" id="ARBA00022679"/>
    </source>
</evidence>
<feature type="active site" evidence="8">
    <location>
        <position position="150"/>
    </location>
</feature>
<keyword evidence="7" id="KW-0961">Cell wall biogenesis/degradation</keyword>
<feature type="transmembrane region" description="Helical" evidence="11">
    <location>
        <begin position="542"/>
        <end position="561"/>
    </location>
</feature>
<keyword evidence="2" id="KW-0328">Glycosyltransferase</keyword>
<dbReference type="GO" id="GO:0071555">
    <property type="term" value="P:cell wall organization"/>
    <property type="evidence" value="ECO:0007669"/>
    <property type="project" value="UniProtKB-KW"/>
</dbReference>
<feature type="active site" evidence="8">
    <location>
        <position position="470"/>
    </location>
</feature>
<dbReference type="Pfam" id="PF03552">
    <property type="entry name" value="Cellulose_synt"/>
    <property type="match status" value="2"/>
</dbReference>
<dbReference type="InterPro" id="IPR005150">
    <property type="entry name" value="Cellulose_synth"/>
</dbReference>
<feature type="transmembrane region" description="Helical" evidence="11">
    <location>
        <begin position="31"/>
        <end position="48"/>
    </location>
</feature>
<feature type="binding site" evidence="9">
    <location>
        <position position="150"/>
    </location>
    <ligand>
        <name>UDP-alpha-D-glucose</name>
        <dbReference type="ChEBI" id="CHEBI:58885"/>
    </ligand>
</feature>
<dbReference type="GO" id="GO:0012505">
    <property type="term" value="C:endomembrane system"/>
    <property type="evidence" value="ECO:0007669"/>
    <property type="project" value="UniProtKB-SubCell"/>
</dbReference>
<dbReference type="AlphaFoldDB" id="A0A6J1C7F4"/>
<feature type="binding site" evidence="10">
    <location>
        <position position="304"/>
    </location>
    <ligand>
        <name>Mn(2+)</name>
        <dbReference type="ChEBI" id="CHEBI:29035"/>
    </ligand>
</feature>
<keyword evidence="3" id="KW-0808">Transferase</keyword>
<evidence type="ECO:0000256" key="1">
    <source>
        <dbReference type="ARBA" id="ARBA00004127"/>
    </source>
</evidence>
<evidence type="ECO:0000256" key="2">
    <source>
        <dbReference type="ARBA" id="ARBA00022676"/>
    </source>
</evidence>
<keyword evidence="12" id="KW-1185">Reference proteome</keyword>
<dbReference type="RefSeq" id="XP_022136378.1">
    <property type="nucleotide sequence ID" value="XM_022280686.1"/>
</dbReference>
<keyword evidence="5 11" id="KW-1133">Transmembrane helix</keyword>
<feature type="transmembrane region" description="Helical" evidence="11">
    <location>
        <begin position="60"/>
        <end position="80"/>
    </location>
</feature>
<evidence type="ECO:0000256" key="11">
    <source>
        <dbReference type="SAM" id="Phobius"/>
    </source>
</evidence>
<dbReference type="Gene3D" id="3.90.550.10">
    <property type="entry name" value="Spore Coat Polysaccharide Biosynthesis Protein SpsA, Chain A"/>
    <property type="match status" value="2"/>
</dbReference>
<feature type="transmembrane region" description="Helical" evidence="11">
    <location>
        <begin position="705"/>
        <end position="723"/>
    </location>
</feature>
<dbReference type="GeneID" id="111008102"/>
<feature type="transmembrane region" description="Helical" evidence="11">
    <location>
        <begin position="623"/>
        <end position="643"/>
    </location>
</feature>
<dbReference type="Proteomes" id="UP000504603">
    <property type="component" value="Unplaced"/>
</dbReference>
<evidence type="ECO:0000256" key="4">
    <source>
        <dbReference type="ARBA" id="ARBA00022692"/>
    </source>
</evidence>
<dbReference type="PANTHER" id="PTHR13301">
    <property type="entry name" value="X-BOX TRANSCRIPTION FACTOR-RELATED"/>
    <property type="match status" value="1"/>
</dbReference>
<keyword evidence="4 11" id="KW-0812">Transmembrane</keyword>
<sequence>MEEYRARTAAARPLPLHTEHQSRRATAFNRLFAAVYGGGILGLFYYHLASLLKPASLGSFFVSISLFFSDVVLAFMWVTTQSYRINSLRRREFPENLKALVKDSDFPAMDVFICTADPYKEPPMSVVNTALSVMAYDYPAGKISVYVSDDGGSAVTLFALMEAARFAGEWLPFCRKNDVVERNPDAFFASNQYWNSESEKMKENKIGVSVLKVLCLGFQIMYEKMKMRVGNVLEKGKVGDEFVNGEEERTAFNKWTKSFTRKQHPAVIQVLLESGKNKDMIGESLPNLIYVSREKSVTSHHHFKAGALNALLRVSAIMSNAPIIVTLDCDMYSNDPQTPSRALCYFLDSKLMSNLGYVQFPQRFHGVNKNDIYGCELKRLFINYPIGMDGLLGPCYVGTGCFFVRRAFFGGPSSPKSPELPELSPNLVVEKKIQSEEVLDLAHLVAGCGYENETKWGYELGFRYGSLVEDHFTGYRLQSEGWNSVFCNPNRAAFYGQALISLLDTLNQAKRWAIGLLEIIFSKYNPITFGVRSMGLLMGLSYANNAFWPSWSIPVTVYAFLPPLALINGISIFPKVWSRWFVLYAFLVVGGYGQDLVEFMVVGGTFRRWWNDQRMWNIRALSSYWFGFMEFLANSVGISAMGFDVTSKLMDSEQSKRYEKGLFEFGLPSPMFLPLATAAALNLAAFAAGFIGIWKGGGGAWGQVLVGEMLVAGFAVANCWPIYEAMAFRADAGKLPPKITFLSLLLAFLLCSFFAAFFHPSMF</sequence>
<feature type="binding site" evidence="10">
    <location>
        <position position="328"/>
    </location>
    <ligand>
        <name>Mn(2+)</name>
        <dbReference type="ChEBI" id="CHEBI:29035"/>
    </ligand>
</feature>
<feature type="transmembrane region" description="Helical" evidence="11">
    <location>
        <begin position="671"/>
        <end position="693"/>
    </location>
</feature>
<feature type="transmembrane region" description="Helical" evidence="11">
    <location>
        <begin position="739"/>
        <end position="758"/>
    </location>
</feature>
<protein>
    <submittedName>
        <fullName evidence="13">Cellulose synthase-like protein G2 isoform X1</fullName>
    </submittedName>
</protein>
<reference evidence="13" key="1">
    <citation type="submission" date="2025-08" db="UniProtKB">
        <authorList>
            <consortium name="RefSeq"/>
        </authorList>
    </citation>
    <scope>IDENTIFICATION</scope>
    <source>
        <strain evidence="13">OHB3-1</strain>
    </source>
</reference>
<evidence type="ECO:0000313" key="12">
    <source>
        <dbReference type="Proteomes" id="UP000504603"/>
    </source>
</evidence>
<dbReference type="GO" id="GO:0016020">
    <property type="term" value="C:membrane"/>
    <property type="evidence" value="ECO:0007669"/>
    <property type="project" value="InterPro"/>
</dbReference>
<evidence type="ECO:0000256" key="6">
    <source>
        <dbReference type="ARBA" id="ARBA00023136"/>
    </source>
</evidence>
<evidence type="ECO:0000256" key="5">
    <source>
        <dbReference type="ARBA" id="ARBA00022989"/>
    </source>
</evidence>